<dbReference type="SUPFAM" id="SSF89392">
    <property type="entry name" value="Prokaryotic lipoproteins and lipoprotein localization factors"/>
    <property type="match status" value="1"/>
</dbReference>
<evidence type="ECO:0000256" key="12">
    <source>
        <dbReference type="ARBA" id="ARBA00023288"/>
    </source>
</evidence>
<proteinExistence type="inferred from homology"/>
<evidence type="ECO:0000256" key="8">
    <source>
        <dbReference type="ARBA" id="ARBA00023136"/>
    </source>
</evidence>
<organism evidence="14 15">
    <name type="scientific">Spongiibacter thalassae</name>
    <dbReference type="NCBI Taxonomy" id="2721624"/>
    <lineage>
        <taxon>Bacteria</taxon>
        <taxon>Pseudomonadati</taxon>
        <taxon>Pseudomonadota</taxon>
        <taxon>Gammaproteobacteria</taxon>
        <taxon>Cellvibrionales</taxon>
        <taxon>Spongiibacteraceae</taxon>
        <taxon>Spongiibacter</taxon>
    </lineage>
</organism>
<dbReference type="InterPro" id="IPR029046">
    <property type="entry name" value="LolA/LolB/LppX"/>
</dbReference>
<dbReference type="RefSeq" id="WP_168451462.1">
    <property type="nucleotide sequence ID" value="NZ_JAAWWK010000006.1"/>
</dbReference>
<keyword evidence="6 13" id="KW-0732">Signal</keyword>
<keyword evidence="8" id="KW-0472">Membrane</keyword>
<comment type="subcellular location">
    <subcellularLocation>
        <location evidence="1">Cell outer membrane</location>
        <topology evidence="1">Lipid-anchor</topology>
    </subcellularLocation>
</comment>
<evidence type="ECO:0000313" key="14">
    <source>
        <dbReference type="EMBL" id="NKI18946.1"/>
    </source>
</evidence>
<accession>A0ABX1GJ59</accession>
<evidence type="ECO:0000256" key="5">
    <source>
        <dbReference type="ARBA" id="ARBA00022448"/>
    </source>
</evidence>
<reference evidence="14 15" key="1">
    <citation type="submission" date="2020-04" db="EMBL/GenBank/DDBJ databases">
        <authorList>
            <person name="Yoon J."/>
        </authorList>
    </citation>
    <scope>NUCLEOTIDE SEQUENCE [LARGE SCALE GENOMIC DNA]</scope>
    <source>
        <strain evidence="14 15">KMU-166</strain>
    </source>
</reference>
<evidence type="ECO:0000256" key="9">
    <source>
        <dbReference type="ARBA" id="ARBA00023139"/>
    </source>
</evidence>
<comment type="subunit">
    <text evidence="3">Monomer.</text>
</comment>
<comment type="caution">
    <text evidence="14">The sequence shown here is derived from an EMBL/GenBank/DDBJ whole genome shotgun (WGS) entry which is preliminary data.</text>
</comment>
<feature type="signal peptide" evidence="13">
    <location>
        <begin position="1"/>
        <end position="21"/>
    </location>
</feature>
<gene>
    <name evidence="14" type="primary">lolB</name>
    <name evidence="14" type="ORF">HCU74_16170</name>
</gene>
<evidence type="ECO:0000256" key="1">
    <source>
        <dbReference type="ARBA" id="ARBA00004459"/>
    </source>
</evidence>
<comment type="similarity">
    <text evidence="2">Belongs to the LolB family.</text>
</comment>
<dbReference type="Pfam" id="PF03550">
    <property type="entry name" value="LolB"/>
    <property type="match status" value="1"/>
</dbReference>
<evidence type="ECO:0000256" key="4">
    <source>
        <dbReference type="ARBA" id="ARBA00016202"/>
    </source>
</evidence>
<evidence type="ECO:0000256" key="11">
    <source>
        <dbReference type="ARBA" id="ARBA00023237"/>
    </source>
</evidence>
<dbReference type="InterPro" id="IPR004565">
    <property type="entry name" value="OM_lipoprot_LolB"/>
</dbReference>
<dbReference type="EMBL" id="JAAWWK010000006">
    <property type="protein sequence ID" value="NKI18946.1"/>
    <property type="molecule type" value="Genomic_DNA"/>
</dbReference>
<keyword evidence="5" id="KW-0813">Transport</keyword>
<keyword evidence="7" id="KW-0653">Protein transport</keyword>
<dbReference type="Proteomes" id="UP000765845">
    <property type="component" value="Unassembled WGS sequence"/>
</dbReference>
<dbReference type="CDD" id="cd16326">
    <property type="entry name" value="LolB"/>
    <property type="match status" value="1"/>
</dbReference>
<protein>
    <recommendedName>
        <fullName evidence="4">Outer-membrane lipoprotein LolB</fullName>
    </recommendedName>
</protein>
<evidence type="ECO:0000256" key="7">
    <source>
        <dbReference type="ARBA" id="ARBA00022927"/>
    </source>
</evidence>
<keyword evidence="9" id="KW-0564">Palmitate</keyword>
<evidence type="ECO:0000313" key="15">
    <source>
        <dbReference type="Proteomes" id="UP000765845"/>
    </source>
</evidence>
<dbReference type="Gene3D" id="2.50.20.10">
    <property type="entry name" value="Lipoprotein localisation LolA/LolB/LppX"/>
    <property type="match status" value="1"/>
</dbReference>
<name>A0ABX1GJ59_9GAMM</name>
<evidence type="ECO:0000256" key="13">
    <source>
        <dbReference type="SAM" id="SignalP"/>
    </source>
</evidence>
<feature type="chain" id="PRO_5045696639" description="Outer-membrane lipoprotein LolB" evidence="13">
    <location>
        <begin position="22"/>
        <end position="192"/>
    </location>
</feature>
<keyword evidence="12 14" id="KW-0449">Lipoprotein</keyword>
<keyword evidence="15" id="KW-1185">Reference proteome</keyword>
<dbReference type="PROSITE" id="PS51257">
    <property type="entry name" value="PROKAR_LIPOPROTEIN"/>
    <property type="match status" value="1"/>
</dbReference>
<evidence type="ECO:0000256" key="2">
    <source>
        <dbReference type="ARBA" id="ARBA00009696"/>
    </source>
</evidence>
<keyword evidence="10" id="KW-0143">Chaperone</keyword>
<evidence type="ECO:0000256" key="10">
    <source>
        <dbReference type="ARBA" id="ARBA00023186"/>
    </source>
</evidence>
<evidence type="ECO:0000256" key="3">
    <source>
        <dbReference type="ARBA" id="ARBA00011245"/>
    </source>
</evidence>
<evidence type="ECO:0000256" key="6">
    <source>
        <dbReference type="ARBA" id="ARBA00022729"/>
    </source>
</evidence>
<keyword evidence="11" id="KW-0998">Cell outer membrane</keyword>
<dbReference type="NCBIfam" id="TIGR00548">
    <property type="entry name" value="lolB"/>
    <property type="match status" value="1"/>
</dbReference>
<sequence>MRRLPLFFRSGWLIAACLLSACTTLPPAQLGESWQLKGRIGLWLDNQQESSQVDWLQCGDNYSRIRLTGPMGVGGAEIIATAKTATLNYKGDIRHAANAEALASDIGWPIPVSALRHWLRGRPAPNGEIAARISPNGQITELQQLGWSLQFSYHNAADGDPLPQKIDGRSDFARLKLIVKQWQNAPQECSQR</sequence>